<protein>
    <recommendedName>
        <fullName evidence="2 9">Lysophospholipase</fullName>
        <ecNumber evidence="2 9">3.1.1.5</ecNumber>
    </recommendedName>
</protein>
<comment type="catalytic activity">
    <reaction evidence="9">
        <text>a 1-acyl-sn-glycero-3-phosphocholine + H2O = sn-glycerol 3-phosphocholine + a fatty acid + H(+)</text>
        <dbReference type="Rhea" id="RHEA:15177"/>
        <dbReference type="ChEBI" id="CHEBI:15377"/>
        <dbReference type="ChEBI" id="CHEBI:15378"/>
        <dbReference type="ChEBI" id="CHEBI:16870"/>
        <dbReference type="ChEBI" id="CHEBI:28868"/>
        <dbReference type="ChEBI" id="CHEBI:58168"/>
        <dbReference type="EC" id="3.1.1.5"/>
    </reaction>
</comment>
<dbReference type="PANTHER" id="PTHR10728:SF33">
    <property type="entry name" value="LYSOPHOSPHOLIPASE 1-RELATED"/>
    <property type="match status" value="1"/>
</dbReference>
<dbReference type="Proteomes" id="UP000285146">
    <property type="component" value="Unassembled WGS sequence"/>
</dbReference>
<dbReference type="GO" id="GO:0005829">
    <property type="term" value="C:cytosol"/>
    <property type="evidence" value="ECO:0007669"/>
    <property type="project" value="TreeGrafter"/>
</dbReference>
<evidence type="ECO:0000256" key="3">
    <source>
        <dbReference type="ARBA" id="ARBA00022729"/>
    </source>
</evidence>
<accession>A0A423XD12</accession>
<evidence type="ECO:0000256" key="5">
    <source>
        <dbReference type="ARBA" id="ARBA00022963"/>
    </source>
</evidence>
<dbReference type="PANTHER" id="PTHR10728">
    <property type="entry name" value="CYTOSOLIC PHOSPHOLIPASE A2"/>
    <property type="match status" value="1"/>
</dbReference>
<feature type="compositionally biased region" description="Basic and acidic residues" evidence="10">
    <location>
        <begin position="785"/>
        <end position="795"/>
    </location>
</feature>
<proteinExistence type="inferred from homology"/>
<gene>
    <name evidence="12" type="ORF">VPNG_03651</name>
</gene>
<feature type="signal peptide" evidence="9">
    <location>
        <begin position="1"/>
        <end position="16"/>
    </location>
</feature>
<dbReference type="SUPFAM" id="SSF52151">
    <property type="entry name" value="FabD/lysophospholipase-like"/>
    <property type="match status" value="1"/>
</dbReference>
<reference evidence="12 13" key="1">
    <citation type="submission" date="2015-09" db="EMBL/GenBank/DDBJ databases">
        <title>Host preference determinants of Valsa canker pathogens revealed by comparative genomics.</title>
        <authorList>
            <person name="Yin Z."/>
            <person name="Huang L."/>
        </authorList>
    </citation>
    <scope>NUCLEOTIDE SEQUENCE [LARGE SCALE GENOMIC DNA]</scope>
    <source>
        <strain evidence="12 13">SXYLt</strain>
    </source>
</reference>
<dbReference type="GO" id="GO:0004622">
    <property type="term" value="F:phosphatidylcholine lysophospholipase activity"/>
    <property type="evidence" value="ECO:0007669"/>
    <property type="project" value="UniProtKB-EC"/>
</dbReference>
<evidence type="ECO:0000256" key="1">
    <source>
        <dbReference type="ARBA" id="ARBA00008780"/>
    </source>
</evidence>
<dbReference type="OrthoDB" id="4084751at2759"/>
<organism evidence="12 13">
    <name type="scientific">Cytospora leucostoma</name>
    <dbReference type="NCBI Taxonomy" id="1230097"/>
    <lineage>
        <taxon>Eukaryota</taxon>
        <taxon>Fungi</taxon>
        <taxon>Dikarya</taxon>
        <taxon>Ascomycota</taxon>
        <taxon>Pezizomycotina</taxon>
        <taxon>Sordariomycetes</taxon>
        <taxon>Sordariomycetidae</taxon>
        <taxon>Diaporthales</taxon>
        <taxon>Cytosporaceae</taxon>
        <taxon>Cytospora</taxon>
    </lineage>
</organism>
<keyword evidence="7" id="KW-0325">Glycoprotein</keyword>
<feature type="chain" id="PRO_5018819489" description="Lysophospholipase" evidence="9">
    <location>
        <begin position="17"/>
        <end position="795"/>
    </location>
</feature>
<dbReference type="STRING" id="1230097.A0A423XD12"/>
<dbReference type="EC" id="3.1.1.5" evidence="2 9"/>
<evidence type="ECO:0000256" key="6">
    <source>
        <dbReference type="ARBA" id="ARBA00023098"/>
    </source>
</evidence>
<evidence type="ECO:0000256" key="7">
    <source>
        <dbReference type="ARBA" id="ARBA00023180"/>
    </source>
</evidence>
<dbReference type="GO" id="GO:0004623">
    <property type="term" value="F:phospholipase A2 activity"/>
    <property type="evidence" value="ECO:0007669"/>
    <property type="project" value="TreeGrafter"/>
</dbReference>
<comment type="caution">
    <text evidence="12">The sequence shown here is derived from an EMBL/GenBank/DDBJ whole genome shotgun (WGS) entry which is preliminary data.</text>
</comment>
<evidence type="ECO:0000256" key="10">
    <source>
        <dbReference type="SAM" id="MobiDB-lite"/>
    </source>
</evidence>
<dbReference type="InterPro" id="IPR057684">
    <property type="entry name" value="DUF7924"/>
</dbReference>
<feature type="region of interest" description="Disordered" evidence="10">
    <location>
        <begin position="742"/>
        <end position="795"/>
    </location>
</feature>
<evidence type="ECO:0000256" key="8">
    <source>
        <dbReference type="PROSITE-ProRule" id="PRU00555"/>
    </source>
</evidence>
<dbReference type="InParanoid" id="A0A423XD12"/>
<dbReference type="GO" id="GO:0046475">
    <property type="term" value="P:glycerophospholipid catabolic process"/>
    <property type="evidence" value="ECO:0007669"/>
    <property type="project" value="TreeGrafter"/>
</dbReference>
<evidence type="ECO:0000256" key="2">
    <source>
        <dbReference type="ARBA" id="ARBA00013274"/>
    </source>
</evidence>
<dbReference type="InterPro" id="IPR002642">
    <property type="entry name" value="LysoPLipase_cat_dom"/>
</dbReference>
<feature type="domain" description="PLA2c" evidence="11">
    <location>
        <begin position="26"/>
        <end position="546"/>
    </location>
</feature>
<dbReference type="InterPro" id="IPR016035">
    <property type="entry name" value="Acyl_Trfase/lysoPLipase"/>
</dbReference>
<feature type="compositionally biased region" description="Polar residues" evidence="10">
    <location>
        <begin position="742"/>
        <end position="765"/>
    </location>
</feature>
<evidence type="ECO:0000313" key="12">
    <source>
        <dbReference type="EMBL" id="ROW13860.1"/>
    </source>
</evidence>
<keyword evidence="6 8" id="KW-0443">Lipid metabolism</keyword>
<dbReference type="EMBL" id="LKEB01000017">
    <property type="protein sequence ID" value="ROW13860.1"/>
    <property type="molecule type" value="Genomic_DNA"/>
</dbReference>
<keyword evidence="4 8" id="KW-0378">Hydrolase</keyword>
<evidence type="ECO:0000259" key="11">
    <source>
        <dbReference type="PROSITE" id="PS51210"/>
    </source>
</evidence>
<dbReference type="Gene3D" id="3.40.1090.10">
    <property type="entry name" value="Cytosolic phospholipase A2 catalytic domain"/>
    <property type="match status" value="1"/>
</dbReference>
<dbReference type="Pfam" id="PF25545">
    <property type="entry name" value="DUF7924"/>
    <property type="match status" value="1"/>
</dbReference>
<dbReference type="SMART" id="SM00022">
    <property type="entry name" value="PLAc"/>
    <property type="match status" value="1"/>
</dbReference>
<keyword evidence="13" id="KW-1185">Reference proteome</keyword>
<dbReference type="GO" id="GO:0005783">
    <property type="term" value="C:endoplasmic reticulum"/>
    <property type="evidence" value="ECO:0007669"/>
    <property type="project" value="TreeGrafter"/>
</dbReference>
<evidence type="ECO:0000256" key="9">
    <source>
        <dbReference type="RuleBase" id="RU362103"/>
    </source>
</evidence>
<evidence type="ECO:0000256" key="4">
    <source>
        <dbReference type="ARBA" id="ARBA00022801"/>
    </source>
</evidence>
<dbReference type="PROSITE" id="PS51210">
    <property type="entry name" value="PLA2C"/>
    <property type="match status" value="1"/>
</dbReference>
<name>A0A423XD12_9PEZI</name>
<dbReference type="AlphaFoldDB" id="A0A423XD12"/>
<dbReference type="Pfam" id="PF01735">
    <property type="entry name" value="PLA2_B"/>
    <property type="match status" value="1"/>
</dbReference>
<evidence type="ECO:0000313" key="13">
    <source>
        <dbReference type="Proteomes" id="UP000285146"/>
    </source>
</evidence>
<keyword evidence="3 9" id="KW-0732">Signal</keyword>
<comment type="similarity">
    <text evidence="1 9">Belongs to the lysophospholipase family.</text>
</comment>
<sequence>MLPILFLSLVATGALAASAYTPETAACPSNALVRSASSISDSEATWTTSRKAVADAALKAWLATALPSVDTSSLPTLALSISGGGFRSLLTGAGFIQALDGRDSNLSTAGLYQALTYHAGLSGGAWLLSAIAAENWPTISSLRDDVWEAQLAGGVLNSSSSTTVSDYYQIAADIVAKGSAGYPVSLTDPWGRILSYQIMAESEGAVGVTLSDIASLSNFTSYNAPFPIITASKINYTNGECAPAVDEALYEFNPYEFGSWSDDISAFVQTKYLGSNITAGSAEECVTGFDKIDWVLGTSSMLLNEYICNASLGVDVVDLFPSALVDAVERFTSADEYGYALVPNPFKGFNSSTATETSTISDLDNLYIVDGGESNHNVPILPLLEPTRNVSVLIINDNSSDDDEGFPDGISLVLAYEAAQTGRLTGRFPTVPAAGDFSTSQAQFFGCDEADAVTVIYLPNSDWTYASNTETLQLTYTSDETDAMILNGNQIAAQGGDENWGACLACGIMLKEVGEADLPMEQYALRQEHLRNLVESVNEGWNDSIPLAGTHPQPDYSVGFGREAFTESQRTKLLPFIGDFLFGDQSFFMATFHMYFPFLTCEVKCGTAGLEIADRQNAHSMTIAVRAVTELFLAVKRGDEVNRQILAFSFTHDHESVRIYGHYPVIDEQDTKYFRHTIHRFDFTALEGRDKWTAYRVTKNIYDEWLPGHFEKICSAIDQLPSELDFDVPALSEATGLSQDLGNLLQSGAGSTSAPNEQDHQSSNGVEDEATPDSSFTKTGVVKRSSKEEKGLSSS</sequence>
<keyword evidence="5 8" id="KW-0442">Lipid degradation</keyword>